<keyword evidence="1" id="KW-0812">Transmembrane</keyword>
<protein>
    <submittedName>
        <fullName evidence="3">PET117 cytochrome c oxidase chaperone</fullName>
    </submittedName>
</protein>
<evidence type="ECO:0000313" key="2">
    <source>
        <dbReference type="Proteomes" id="UP000095282"/>
    </source>
</evidence>
<feature type="transmembrane region" description="Helical" evidence="1">
    <location>
        <begin position="12"/>
        <end position="32"/>
    </location>
</feature>
<dbReference type="WBParaSite" id="Csp11.Scaffold629.g11345.t1">
    <property type="protein sequence ID" value="Csp11.Scaffold629.g11345.t1"/>
    <property type="gene ID" value="Csp11.Scaffold629.g11345"/>
</dbReference>
<sequence length="76" mass="9159">MLSAAPPKHRFGFRVFVASCIFTTVTIFAVMWDERRQKERRQEGVKYRLNAIQQHTNMEEYELQKKRYEEYKAANS</sequence>
<proteinExistence type="predicted"/>
<name>A0A1I7TSK1_9PELO</name>
<keyword evidence="2" id="KW-1185">Reference proteome</keyword>
<organism evidence="2 3">
    <name type="scientific">Caenorhabditis tropicalis</name>
    <dbReference type="NCBI Taxonomy" id="1561998"/>
    <lineage>
        <taxon>Eukaryota</taxon>
        <taxon>Metazoa</taxon>
        <taxon>Ecdysozoa</taxon>
        <taxon>Nematoda</taxon>
        <taxon>Chromadorea</taxon>
        <taxon>Rhabditida</taxon>
        <taxon>Rhabditina</taxon>
        <taxon>Rhabditomorpha</taxon>
        <taxon>Rhabditoidea</taxon>
        <taxon>Rhabditidae</taxon>
        <taxon>Peloderinae</taxon>
        <taxon>Caenorhabditis</taxon>
    </lineage>
</organism>
<dbReference type="AlphaFoldDB" id="A0A1I7TSK1"/>
<accession>A0A1I7TSK1</accession>
<dbReference type="eggNOG" id="ENOG502T1C6">
    <property type="taxonomic scope" value="Eukaryota"/>
</dbReference>
<reference evidence="3" key="1">
    <citation type="submission" date="2016-11" db="UniProtKB">
        <authorList>
            <consortium name="WormBaseParasite"/>
        </authorList>
    </citation>
    <scope>IDENTIFICATION</scope>
</reference>
<dbReference type="Proteomes" id="UP000095282">
    <property type="component" value="Unplaced"/>
</dbReference>
<keyword evidence="1" id="KW-0472">Membrane</keyword>
<evidence type="ECO:0000313" key="3">
    <source>
        <dbReference type="WBParaSite" id="Csp11.Scaffold629.g11345.t1"/>
    </source>
</evidence>
<keyword evidence="1" id="KW-1133">Transmembrane helix</keyword>
<evidence type="ECO:0000256" key="1">
    <source>
        <dbReference type="SAM" id="Phobius"/>
    </source>
</evidence>